<comment type="caution">
    <text evidence="7">The sequence shown here is derived from an EMBL/GenBank/DDBJ whole genome shotgun (WGS) entry which is preliminary data.</text>
</comment>
<evidence type="ECO:0000256" key="5">
    <source>
        <dbReference type="ARBA" id="ARBA00023242"/>
    </source>
</evidence>
<proteinExistence type="predicted"/>
<comment type="subcellular location">
    <subcellularLocation>
        <location evidence="1">Nucleus</location>
    </subcellularLocation>
</comment>
<evidence type="ECO:0000256" key="2">
    <source>
        <dbReference type="ARBA" id="ARBA00022491"/>
    </source>
</evidence>
<evidence type="ECO:0000256" key="6">
    <source>
        <dbReference type="SAM" id="MobiDB-lite"/>
    </source>
</evidence>
<feature type="compositionally biased region" description="Basic residues" evidence="6">
    <location>
        <begin position="266"/>
        <end position="277"/>
    </location>
</feature>
<feature type="region of interest" description="Disordered" evidence="6">
    <location>
        <begin position="1"/>
        <end position="323"/>
    </location>
</feature>
<keyword evidence="8" id="KW-1185">Reference proteome</keyword>
<reference evidence="7" key="1">
    <citation type="journal article" date="2020" name="Stud. Mycol.">
        <title>101 Dothideomycetes genomes: a test case for predicting lifestyles and emergence of pathogens.</title>
        <authorList>
            <person name="Haridas S."/>
            <person name="Albert R."/>
            <person name="Binder M."/>
            <person name="Bloem J."/>
            <person name="Labutti K."/>
            <person name="Salamov A."/>
            <person name="Andreopoulos B."/>
            <person name="Baker S."/>
            <person name="Barry K."/>
            <person name="Bills G."/>
            <person name="Bluhm B."/>
            <person name="Cannon C."/>
            <person name="Castanera R."/>
            <person name="Culley D."/>
            <person name="Daum C."/>
            <person name="Ezra D."/>
            <person name="Gonzalez J."/>
            <person name="Henrissat B."/>
            <person name="Kuo A."/>
            <person name="Liang C."/>
            <person name="Lipzen A."/>
            <person name="Lutzoni F."/>
            <person name="Magnuson J."/>
            <person name="Mondo S."/>
            <person name="Nolan M."/>
            <person name="Ohm R."/>
            <person name="Pangilinan J."/>
            <person name="Park H.-J."/>
            <person name="Ramirez L."/>
            <person name="Alfaro M."/>
            <person name="Sun H."/>
            <person name="Tritt A."/>
            <person name="Yoshinaga Y."/>
            <person name="Zwiers L.-H."/>
            <person name="Turgeon B."/>
            <person name="Goodwin S."/>
            <person name="Spatafora J."/>
            <person name="Crous P."/>
            <person name="Grigoriev I."/>
        </authorList>
    </citation>
    <scope>NUCLEOTIDE SEQUENCE</scope>
    <source>
        <strain evidence="7">CBS 116435</strain>
    </source>
</reference>
<protein>
    <recommendedName>
        <fullName evidence="9">Transcriptional regulatory protein DEP1</fullName>
    </recommendedName>
</protein>
<keyword evidence="5" id="KW-0539">Nucleus</keyword>
<feature type="compositionally biased region" description="Acidic residues" evidence="6">
    <location>
        <begin position="309"/>
        <end position="319"/>
    </location>
</feature>
<feature type="compositionally biased region" description="Acidic residues" evidence="6">
    <location>
        <begin position="231"/>
        <end position="248"/>
    </location>
</feature>
<sequence length="811" mass="89591">MASPATARRNDLHAGKFDMDHISLQSPVRAPRSHDSTPRPSISPLSTASAPPKHSPGSHSLRLLDGDATDDRSLAATGTDAANEDDDRSSSLSDIGDDDEDLEAEQELRNAMARSRPRSITPTDDVDSEAETERLNETPQKRHNLIDTNGRTPSKLSQAAVLDEDLSDPPSPLPVDPAAASSTNTIATTGIKRKRSESSSSSLTSQDDIDRASPRKRTHSSTLHAQLQGELEMDIRDENEEAIIDDETPLPRVSPEDHSRAPSKGARGRNGKSRGRKVRDAVDEQGQDDEHEQDEQDREQETAHPSVEPNDEQSDEKSEEDLRQRSEALALFTEVATQFVAFKEKMYNERLALLNAEVQMLMLPDCAHPEYLRMVACVDARYEKQVREAQAYHSYKMKAIKQRTIGERSQLHSQYFQHVRELRDEAMTTLGEDWYNIQKERRDTYQEKDQWLYKFPTKRSAQIRQQVKYNQEVSVLSGFAKHVGFPAAPDIQGANDTALDEDLRAMRIPKRAPQPAPAAHQISSYNFKPHAFPPPPTNERLAHEQYLEQNAWARPQGPIPAHGTPNLTHTPDWAEPTTAGTAKHVMRNLSGLPRVKSPFTTPMPPRRQHVEHSSAGTVPNSEVTDPPSSVIAAPPTSNRADGLQHYNQSSPLTVLKHRISHNDGVGANGERELTGFRNVSNMSSISNASTVDAPIGHVQDSENKAWEEKIKNAQPGHHQSMWHSEHPPQQPFLTSALHRLNDSNRLHDGMQKHSNSALYGGGTITASSPPRPPDSYIQTGFRPQEGAFGTPAPLPSANGAPALPAATTSGP</sequence>
<dbReference type="OrthoDB" id="20886at2759"/>
<evidence type="ECO:0000313" key="8">
    <source>
        <dbReference type="Proteomes" id="UP000799441"/>
    </source>
</evidence>
<dbReference type="Proteomes" id="UP000799441">
    <property type="component" value="Unassembled WGS sequence"/>
</dbReference>
<dbReference type="PANTHER" id="PTHR21964">
    <property type="entry name" value="BREAST CANCER METASTASIS-SUPPRESSOR 1"/>
    <property type="match status" value="1"/>
</dbReference>
<feature type="compositionally biased region" description="Polar residues" evidence="6">
    <location>
        <begin position="146"/>
        <end position="157"/>
    </location>
</feature>
<name>A0A9P4Q4A8_9PEZI</name>
<dbReference type="SMART" id="SM01401">
    <property type="entry name" value="Sds3"/>
    <property type="match status" value="1"/>
</dbReference>
<feature type="compositionally biased region" description="Basic and acidic residues" evidence="6">
    <location>
        <begin position="8"/>
        <end position="21"/>
    </location>
</feature>
<feature type="compositionally biased region" description="Low complexity" evidence="6">
    <location>
        <begin position="176"/>
        <end position="189"/>
    </location>
</feature>
<dbReference type="GO" id="GO:0005654">
    <property type="term" value="C:nucleoplasm"/>
    <property type="evidence" value="ECO:0007669"/>
    <property type="project" value="UniProtKB-ARBA"/>
</dbReference>
<feature type="region of interest" description="Disordered" evidence="6">
    <location>
        <begin position="746"/>
        <end position="811"/>
    </location>
</feature>
<dbReference type="GO" id="GO:0010468">
    <property type="term" value="P:regulation of gene expression"/>
    <property type="evidence" value="ECO:0007669"/>
    <property type="project" value="UniProtKB-ARBA"/>
</dbReference>
<gene>
    <name evidence="7" type="ORF">K431DRAFT_287910</name>
</gene>
<feature type="compositionally biased region" description="Acidic residues" evidence="6">
    <location>
        <begin position="95"/>
        <end position="105"/>
    </location>
</feature>
<feature type="region of interest" description="Disordered" evidence="6">
    <location>
        <begin position="592"/>
        <end position="640"/>
    </location>
</feature>
<feature type="compositionally biased region" description="Basic and acidic residues" evidence="6">
    <location>
        <begin position="131"/>
        <end position="140"/>
    </location>
</feature>
<evidence type="ECO:0008006" key="9">
    <source>
        <dbReference type="Google" id="ProtNLM"/>
    </source>
</evidence>
<organism evidence="7 8">
    <name type="scientific">Polychaeton citri CBS 116435</name>
    <dbReference type="NCBI Taxonomy" id="1314669"/>
    <lineage>
        <taxon>Eukaryota</taxon>
        <taxon>Fungi</taxon>
        <taxon>Dikarya</taxon>
        <taxon>Ascomycota</taxon>
        <taxon>Pezizomycotina</taxon>
        <taxon>Dothideomycetes</taxon>
        <taxon>Dothideomycetidae</taxon>
        <taxon>Capnodiales</taxon>
        <taxon>Capnodiaceae</taxon>
        <taxon>Polychaeton</taxon>
    </lineage>
</organism>
<feature type="compositionally biased region" description="Acidic residues" evidence="6">
    <location>
        <begin position="283"/>
        <end position="298"/>
    </location>
</feature>
<feature type="compositionally biased region" description="Basic and acidic residues" evidence="6">
    <location>
        <begin position="62"/>
        <end position="73"/>
    </location>
</feature>
<keyword evidence="3" id="KW-0805">Transcription regulation</keyword>
<dbReference type="Pfam" id="PF08598">
    <property type="entry name" value="Sds3"/>
    <property type="match status" value="1"/>
</dbReference>
<evidence type="ECO:0000256" key="1">
    <source>
        <dbReference type="ARBA" id="ARBA00004123"/>
    </source>
</evidence>
<feature type="compositionally biased region" description="Polar residues" evidence="6">
    <location>
        <begin position="38"/>
        <end position="49"/>
    </location>
</feature>
<evidence type="ECO:0000256" key="3">
    <source>
        <dbReference type="ARBA" id="ARBA00023015"/>
    </source>
</evidence>
<dbReference type="AlphaFoldDB" id="A0A9P4Q4A8"/>
<dbReference type="EMBL" id="MU003829">
    <property type="protein sequence ID" value="KAF2718176.1"/>
    <property type="molecule type" value="Genomic_DNA"/>
</dbReference>
<dbReference type="InterPro" id="IPR013907">
    <property type="entry name" value="Sds3"/>
</dbReference>
<evidence type="ECO:0000313" key="7">
    <source>
        <dbReference type="EMBL" id="KAF2718176.1"/>
    </source>
</evidence>
<keyword evidence="2" id="KW-0678">Repressor</keyword>
<keyword evidence="4" id="KW-0804">Transcription</keyword>
<evidence type="ECO:0000256" key="4">
    <source>
        <dbReference type="ARBA" id="ARBA00023163"/>
    </source>
</evidence>
<accession>A0A9P4Q4A8</accession>
<feature type="compositionally biased region" description="Polar residues" evidence="6">
    <location>
        <begin position="614"/>
        <end position="627"/>
    </location>
</feature>